<proteinExistence type="predicted"/>
<dbReference type="OrthoDB" id="9906834at2"/>
<comment type="caution">
    <text evidence="1">The sequence shown here is derived from an EMBL/GenBank/DDBJ whole genome shotgun (WGS) entry which is preliminary data.</text>
</comment>
<evidence type="ECO:0008006" key="3">
    <source>
        <dbReference type="Google" id="ProtNLM"/>
    </source>
</evidence>
<gene>
    <name evidence="1" type="ORF">DXH78_16265</name>
</gene>
<dbReference type="EMBL" id="QRGO01000002">
    <property type="protein sequence ID" value="RDV02150.1"/>
    <property type="molecule type" value="Genomic_DNA"/>
</dbReference>
<reference evidence="2" key="1">
    <citation type="submission" date="2018-08" db="EMBL/GenBank/DDBJ databases">
        <authorList>
            <person name="Kim S.-J."/>
            <person name="Jung G.-Y."/>
        </authorList>
    </citation>
    <scope>NUCLEOTIDE SEQUENCE [LARGE SCALE GENOMIC DNA]</scope>
    <source>
        <strain evidence="2">GY_H</strain>
    </source>
</reference>
<dbReference type="AlphaFoldDB" id="A0A371B3M6"/>
<evidence type="ECO:0000313" key="1">
    <source>
        <dbReference type="EMBL" id="RDV02150.1"/>
    </source>
</evidence>
<organism evidence="1 2">
    <name type="scientific">Undibacter mobilis</name>
    <dbReference type="NCBI Taxonomy" id="2292256"/>
    <lineage>
        <taxon>Bacteria</taxon>
        <taxon>Pseudomonadati</taxon>
        <taxon>Pseudomonadota</taxon>
        <taxon>Alphaproteobacteria</taxon>
        <taxon>Hyphomicrobiales</taxon>
        <taxon>Nitrobacteraceae</taxon>
        <taxon>Undibacter</taxon>
    </lineage>
</organism>
<name>A0A371B3M6_9BRAD</name>
<keyword evidence="2" id="KW-1185">Reference proteome</keyword>
<evidence type="ECO:0000313" key="2">
    <source>
        <dbReference type="Proteomes" id="UP000263993"/>
    </source>
</evidence>
<protein>
    <recommendedName>
        <fullName evidence="3">Flagellar hook protein FlgE</fullName>
    </recommendedName>
</protein>
<dbReference type="Proteomes" id="UP000263993">
    <property type="component" value="Unassembled WGS sequence"/>
</dbReference>
<accession>A0A371B3M6</accession>
<sequence>MSSIGGISSSISGLMAASQKMQAAMIKMANASDGGDMAALLAEQVTSQASFAANAQTLKAQVQGVGELLDIMA</sequence>
<dbReference type="RefSeq" id="WP_115518271.1">
    <property type="nucleotide sequence ID" value="NZ_QRGO01000002.1"/>
</dbReference>